<evidence type="ECO:0000313" key="2">
    <source>
        <dbReference type="EMBL" id="QIQ21917.1"/>
    </source>
</evidence>
<dbReference type="InterPro" id="IPR029068">
    <property type="entry name" value="Glyas_Bleomycin-R_OHBP_Dase"/>
</dbReference>
<evidence type="ECO:0000259" key="1">
    <source>
        <dbReference type="Pfam" id="PF13468"/>
    </source>
</evidence>
<gene>
    <name evidence="2" type="ORF">IPMB12_09645</name>
</gene>
<dbReference type="PANTHER" id="PTHR40265">
    <property type="entry name" value="BLL2707 PROTEIN"/>
    <property type="match status" value="1"/>
</dbReference>
<dbReference type="EMBL" id="CP050253">
    <property type="protein sequence ID" value="QIQ21917.1"/>
    <property type="molecule type" value="Genomic_DNA"/>
</dbReference>
<organism evidence="2 3">
    <name type="scientific">Zophobihabitans entericus</name>
    <dbReference type="NCBI Taxonomy" id="1635327"/>
    <lineage>
        <taxon>Bacteria</taxon>
        <taxon>Pseudomonadati</taxon>
        <taxon>Pseudomonadota</taxon>
        <taxon>Gammaproteobacteria</taxon>
        <taxon>Orbales</taxon>
        <taxon>Orbaceae</taxon>
        <taxon>Zophobihabitans</taxon>
    </lineage>
</organism>
<sequence length="282" mass="31441">MTQIIPQIDHVVITVSDQLDASYKQYQKLGFTMTARGHHSLGTSNNLAIFGTTYLELLGYEPQNADKVDASWRFDNGLTGLVFKTKDSEGLYKSLIAHGVKVDGNGPKSFFRPVELPDGSKPEARFKTVRLDPSYTPNGQIFFCDHLTPELVYRPEWQKHKNGVLNIVRVVLEAKDPTKSIELLRNTFLGSQIVEIAGGLRLKAENKVIDYLTPEATKKEFGDTLSKAKNDKDRKVALSFKTKSLGQTRQALADGSIKFIERESSILVPASETFGVVMTFVE</sequence>
<dbReference type="PANTHER" id="PTHR40265:SF1">
    <property type="entry name" value="GLYOXALASE-LIKE DOMAIN-CONTAINING PROTEIN"/>
    <property type="match status" value="1"/>
</dbReference>
<dbReference type="InParanoid" id="A0A6G9IDK2"/>
<dbReference type="Proteomes" id="UP000501168">
    <property type="component" value="Chromosome"/>
</dbReference>
<evidence type="ECO:0000313" key="3">
    <source>
        <dbReference type="Proteomes" id="UP000501168"/>
    </source>
</evidence>
<name>A0A6G9IDK2_9GAMM</name>
<dbReference type="Pfam" id="PF13468">
    <property type="entry name" value="Glyoxalase_3"/>
    <property type="match status" value="1"/>
</dbReference>
<proteinExistence type="predicted"/>
<dbReference type="InterPro" id="IPR025870">
    <property type="entry name" value="Glyoxalase-like_dom"/>
</dbReference>
<accession>A0A6G9IDK2</accession>
<dbReference type="KEGG" id="orb:IPMB12_09645"/>
<feature type="domain" description="Glyoxalase-like" evidence="1">
    <location>
        <begin position="8"/>
        <end position="185"/>
    </location>
</feature>
<reference evidence="2 3" key="1">
    <citation type="submission" date="2020-03" db="EMBL/GenBank/DDBJ databases">
        <title>Complete genome sequence of Orbus sp. IPMB12 (BCRC 80908).</title>
        <authorList>
            <person name="Lo W.-S."/>
            <person name="Chang T.-H."/>
            <person name="Kuo C.-H."/>
        </authorList>
    </citation>
    <scope>NUCLEOTIDE SEQUENCE [LARGE SCALE GENOMIC DNA]</scope>
    <source>
        <strain evidence="2 3">IPMB12</strain>
    </source>
</reference>
<protein>
    <submittedName>
        <fullName evidence="2">VOC family protein</fullName>
    </submittedName>
</protein>
<dbReference type="RefSeq" id="WP_166917178.1">
    <property type="nucleotide sequence ID" value="NZ_CP050253.1"/>
</dbReference>
<dbReference type="AlphaFoldDB" id="A0A6G9IDK2"/>
<dbReference type="SUPFAM" id="SSF54593">
    <property type="entry name" value="Glyoxalase/Bleomycin resistance protein/Dihydroxybiphenyl dioxygenase"/>
    <property type="match status" value="1"/>
</dbReference>
<dbReference type="Gene3D" id="3.10.180.10">
    <property type="entry name" value="2,3-Dihydroxybiphenyl 1,2-Dioxygenase, domain 1"/>
    <property type="match status" value="1"/>
</dbReference>
<keyword evidence="3" id="KW-1185">Reference proteome</keyword>